<dbReference type="CDD" id="cd00840">
    <property type="entry name" value="MPP_Mre11_N"/>
    <property type="match status" value="1"/>
</dbReference>
<dbReference type="GO" id="GO:0016787">
    <property type="term" value="F:hydrolase activity"/>
    <property type="evidence" value="ECO:0007669"/>
    <property type="project" value="UniProtKB-KW"/>
</dbReference>
<keyword evidence="4" id="KW-1185">Reference proteome</keyword>
<dbReference type="EMBL" id="CP001359">
    <property type="protein sequence ID" value="ACL64996.1"/>
    <property type="molecule type" value="Genomic_DNA"/>
</dbReference>
<protein>
    <submittedName>
        <fullName evidence="3">Metallophosphoesterase</fullName>
    </submittedName>
</protein>
<dbReference type="Gene3D" id="3.60.21.10">
    <property type="match status" value="1"/>
</dbReference>
<dbReference type="AlphaFoldDB" id="B8J5P9"/>
<keyword evidence="1" id="KW-0378">Hydrolase</keyword>
<name>B8J5P9_ANAD2</name>
<dbReference type="SUPFAM" id="SSF56300">
    <property type="entry name" value="Metallo-dependent phosphatases"/>
    <property type="match status" value="1"/>
</dbReference>
<proteinExistence type="predicted"/>
<dbReference type="HOGENOM" id="CLU_1029121_0_0_7"/>
<evidence type="ECO:0000313" key="3">
    <source>
        <dbReference type="EMBL" id="ACL64996.1"/>
    </source>
</evidence>
<dbReference type="InterPro" id="IPR041796">
    <property type="entry name" value="Mre11_N"/>
</dbReference>
<evidence type="ECO:0000256" key="1">
    <source>
        <dbReference type="ARBA" id="ARBA00022801"/>
    </source>
</evidence>
<sequence>MRLLFLSDTHLGHDLPARPRTSRPRRGAEFFESFEAALAPARAGEVDAVLHAGDLLYRSRVPAWLSDAALAPLRAVADAGIPVLLLPGNHERGQLPHPLLACHRNLHVFDRPRTVVLEAGGVRVAFAGFPYAREVRGRFAALLDAATAGAPSGDVRVLCLHHCVEGATVGPTDFTFRDGPDVIPRSALPTGFAAVLCGHVHRHQVLRADGVPPVIYAGSTERTSSAEAGETKGIVLLWFSEAGLERYRFRPLPLHAPPPRFRRGAPSPCG</sequence>
<evidence type="ECO:0000313" key="4">
    <source>
        <dbReference type="Proteomes" id="UP000007089"/>
    </source>
</evidence>
<dbReference type="Proteomes" id="UP000007089">
    <property type="component" value="Chromosome"/>
</dbReference>
<dbReference type="InterPro" id="IPR004843">
    <property type="entry name" value="Calcineurin-like_PHP"/>
</dbReference>
<dbReference type="InterPro" id="IPR050535">
    <property type="entry name" value="DNA_Repair-Maintenance_Comp"/>
</dbReference>
<dbReference type="PANTHER" id="PTHR30337">
    <property type="entry name" value="COMPONENT OF ATP-DEPENDENT DSDNA EXONUCLEASE"/>
    <property type="match status" value="1"/>
</dbReference>
<feature type="domain" description="Calcineurin-like phosphoesterase" evidence="2">
    <location>
        <begin position="1"/>
        <end position="202"/>
    </location>
</feature>
<organism evidence="3 4">
    <name type="scientific">Anaeromyxobacter dehalogenans (strain ATCC BAA-258 / DSM 21875 / 2CP-1)</name>
    <dbReference type="NCBI Taxonomy" id="455488"/>
    <lineage>
        <taxon>Bacteria</taxon>
        <taxon>Pseudomonadati</taxon>
        <taxon>Myxococcota</taxon>
        <taxon>Myxococcia</taxon>
        <taxon>Myxococcales</taxon>
        <taxon>Cystobacterineae</taxon>
        <taxon>Anaeromyxobacteraceae</taxon>
        <taxon>Anaeromyxobacter</taxon>
    </lineage>
</organism>
<gene>
    <name evidence="3" type="ordered locus">A2cp1_1653</name>
</gene>
<reference evidence="3" key="1">
    <citation type="submission" date="2009-01" db="EMBL/GenBank/DDBJ databases">
        <title>Complete sequence of Anaeromyxobacter dehalogenans 2CP-1.</title>
        <authorList>
            <consortium name="US DOE Joint Genome Institute"/>
            <person name="Lucas S."/>
            <person name="Copeland A."/>
            <person name="Lapidus A."/>
            <person name="Glavina del Rio T."/>
            <person name="Dalin E."/>
            <person name="Tice H."/>
            <person name="Bruce D."/>
            <person name="Goodwin L."/>
            <person name="Pitluck S."/>
            <person name="Saunders E."/>
            <person name="Brettin T."/>
            <person name="Detter J.C."/>
            <person name="Han C."/>
            <person name="Larimer F."/>
            <person name="Land M."/>
            <person name="Hauser L."/>
            <person name="Kyrpides N."/>
            <person name="Ovchinnikova G."/>
            <person name="Beliaev A.S."/>
            <person name="Richardson P."/>
        </authorList>
    </citation>
    <scope>NUCLEOTIDE SEQUENCE</scope>
    <source>
        <strain evidence="3">2CP-1</strain>
    </source>
</reference>
<evidence type="ECO:0000259" key="2">
    <source>
        <dbReference type="Pfam" id="PF00149"/>
    </source>
</evidence>
<dbReference type="RefSeq" id="WP_012632924.1">
    <property type="nucleotide sequence ID" value="NC_011891.1"/>
</dbReference>
<dbReference type="Pfam" id="PF00149">
    <property type="entry name" value="Metallophos"/>
    <property type="match status" value="1"/>
</dbReference>
<accession>B8J5P9</accession>
<dbReference type="KEGG" id="acp:A2cp1_1653"/>
<dbReference type="InterPro" id="IPR029052">
    <property type="entry name" value="Metallo-depent_PP-like"/>
</dbReference>